<dbReference type="Proteomes" id="UP000216147">
    <property type="component" value="Unassembled WGS sequence"/>
</dbReference>
<proteinExistence type="predicted"/>
<comment type="caution">
    <text evidence="2">The sequence shown here is derived from an EMBL/GenBank/DDBJ whole genome shotgun (WGS) entry which is preliminary data.</text>
</comment>
<dbReference type="AlphaFoldDB" id="A0A258HGT3"/>
<dbReference type="PANTHER" id="PTHR33121:SF70">
    <property type="entry name" value="SIGNALING PROTEIN YKOW"/>
    <property type="match status" value="1"/>
</dbReference>
<dbReference type="GO" id="GO:0071111">
    <property type="term" value="F:cyclic-guanylate-specific phosphodiesterase activity"/>
    <property type="evidence" value="ECO:0007669"/>
    <property type="project" value="InterPro"/>
</dbReference>
<gene>
    <name evidence="2" type="ORF">B7Y86_10785</name>
</gene>
<dbReference type="InterPro" id="IPR050706">
    <property type="entry name" value="Cyclic-di-GMP_PDE-like"/>
</dbReference>
<reference evidence="2 3" key="1">
    <citation type="submission" date="2017-03" db="EMBL/GenBank/DDBJ databases">
        <title>Lifting the veil on microbial sulfur biogeochemistry in mining wastewaters.</title>
        <authorList>
            <person name="Kantor R.S."/>
            <person name="Colenbrander Nelson T."/>
            <person name="Marshall S."/>
            <person name="Bennett D."/>
            <person name="Apte S."/>
            <person name="Camacho D."/>
            <person name="Thomas B.C."/>
            <person name="Warren L.A."/>
            <person name="Banfield J.F."/>
        </authorList>
    </citation>
    <scope>NUCLEOTIDE SEQUENCE [LARGE SCALE GENOMIC DNA]</scope>
    <source>
        <strain evidence="2">32-68-21</strain>
    </source>
</reference>
<name>A0A258HGT3_9CAUL</name>
<dbReference type="CDD" id="cd01948">
    <property type="entry name" value="EAL"/>
    <property type="match status" value="1"/>
</dbReference>
<sequence length="533" mass="56468">MSIRNRLLGLAFASSDLLLEIGRDGRIAFGLGSGPSAQTSAESLIGSSIFDGIGKASAKLLERVVADLAAGSRSAPVEVLFRSGEDRVRRATLRLFGLPDLAPNISISVTWEGPAYALHDPHARPALTPGAFLDRARDLLTAPDASADMTVAFVDVVGLAAAEGLGEAGQRLTARVEAALQAASIDGASAGKLGPERFAMLRDRTIAHDIAGEMRELGLSEGLTLDVAATEVGTETAGNTLNTLRALRFAVEGCLNDGAGGPGLSFTASMSRTLKDADAFRAMARDRSFDLHYQPIVDLKTGAVHHFEALARFKDSAGPADTIRMAEELALINAFDIAVAEKALSRLRRPGAGLMKFAVNVSGASLADDRYVQAVLRMTASRPEERRRLIVEVTESAALADIESANRRLGALRSAGIRVCIDDFGAGSASYDYLRGLSVDTVKIDGRFVEGIQTDPRARTMIGHLVELCRSMKVETIAEMIESEDVAKILRDLGVDQGQGWLFGKAEAEPRTVLAYGEPAAAVRRVGAVSGWG</sequence>
<dbReference type="PROSITE" id="PS50883">
    <property type="entry name" value="EAL"/>
    <property type="match status" value="1"/>
</dbReference>
<dbReference type="Pfam" id="PF00563">
    <property type="entry name" value="EAL"/>
    <property type="match status" value="1"/>
</dbReference>
<protein>
    <submittedName>
        <fullName evidence="2">Diguanylate phosphodiesterase</fullName>
    </submittedName>
</protein>
<dbReference type="SUPFAM" id="SSF141868">
    <property type="entry name" value="EAL domain-like"/>
    <property type="match status" value="1"/>
</dbReference>
<dbReference type="Gene3D" id="3.20.20.450">
    <property type="entry name" value="EAL domain"/>
    <property type="match status" value="1"/>
</dbReference>
<dbReference type="SMART" id="SM00052">
    <property type="entry name" value="EAL"/>
    <property type="match status" value="1"/>
</dbReference>
<dbReference type="InterPro" id="IPR035919">
    <property type="entry name" value="EAL_sf"/>
</dbReference>
<evidence type="ECO:0000259" key="1">
    <source>
        <dbReference type="PROSITE" id="PS50883"/>
    </source>
</evidence>
<dbReference type="InterPro" id="IPR001633">
    <property type="entry name" value="EAL_dom"/>
</dbReference>
<feature type="domain" description="EAL" evidence="1">
    <location>
        <begin position="272"/>
        <end position="520"/>
    </location>
</feature>
<organism evidence="2 3">
    <name type="scientific">Brevundimonas subvibrioides</name>
    <dbReference type="NCBI Taxonomy" id="74313"/>
    <lineage>
        <taxon>Bacteria</taxon>
        <taxon>Pseudomonadati</taxon>
        <taxon>Pseudomonadota</taxon>
        <taxon>Alphaproteobacteria</taxon>
        <taxon>Caulobacterales</taxon>
        <taxon>Caulobacteraceae</taxon>
        <taxon>Brevundimonas</taxon>
    </lineage>
</organism>
<dbReference type="PANTHER" id="PTHR33121">
    <property type="entry name" value="CYCLIC DI-GMP PHOSPHODIESTERASE PDEF"/>
    <property type="match status" value="1"/>
</dbReference>
<evidence type="ECO:0000313" key="2">
    <source>
        <dbReference type="EMBL" id="OYX56190.1"/>
    </source>
</evidence>
<accession>A0A258HGT3</accession>
<dbReference type="EMBL" id="NCEQ01000009">
    <property type="protein sequence ID" value="OYX56190.1"/>
    <property type="molecule type" value="Genomic_DNA"/>
</dbReference>
<evidence type="ECO:0000313" key="3">
    <source>
        <dbReference type="Proteomes" id="UP000216147"/>
    </source>
</evidence>